<dbReference type="EMBL" id="CP019911">
    <property type="protein sequence ID" value="AQW30525.1"/>
    <property type="molecule type" value="Genomic_DNA"/>
</dbReference>
<feature type="transmembrane region" description="Helical" evidence="1">
    <location>
        <begin position="30"/>
        <end position="48"/>
    </location>
</feature>
<gene>
    <name evidence="2" type="ORF">B0B51_11500</name>
</gene>
<keyword evidence="1" id="KW-0812">Transmembrane</keyword>
<accession>A0A1U9VJ70</accession>
<evidence type="ECO:0000313" key="2">
    <source>
        <dbReference type="EMBL" id="AQW30525.1"/>
    </source>
</evidence>
<dbReference type="InterPro" id="IPR025140">
    <property type="entry name" value="Holin_2-3"/>
</dbReference>
<name>A0A1U9VJ70_9RALS</name>
<reference evidence="2 3" key="1">
    <citation type="submission" date="2017-02" db="EMBL/GenBank/DDBJ databases">
        <title>Blood Disease Bacterium A2-HR MARDI.</title>
        <authorList>
            <person name="Badrun R."/>
            <person name="Abu Bakar N."/>
            <person name="Laboh R."/>
        </authorList>
    </citation>
    <scope>NUCLEOTIDE SEQUENCE [LARGE SCALE GENOMIC DNA]</scope>
    <source>
        <strain evidence="2 3">A2-HR MARDI</strain>
    </source>
</reference>
<keyword evidence="1" id="KW-0472">Membrane</keyword>
<dbReference type="Proteomes" id="UP000189628">
    <property type="component" value="Chromosome"/>
</dbReference>
<dbReference type="RefSeq" id="WP_078222650.1">
    <property type="nucleotide sequence ID" value="NZ_CP019911.1"/>
</dbReference>
<keyword evidence="1" id="KW-1133">Transmembrane helix</keyword>
<organism evidence="2 3">
    <name type="scientific">blood disease bacterium A2-HR MARDI</name>
    <dbReference type="NCBI Taxonomy" id="1944648"/>
    <lineage>
        <taxon>Bacteria</taxon>
        <taxon>Pseudomonadati</taxon>
        <taxon>Pseudomonadota</taxon>
        <taxon>Betaproteobacteria</taxon>
        <taxon>Burkholderiales</taxon>
        <taxon>Burkholderiaceae</taxon>
        <taxon>Ralstonia</taxon>
        <taxon>Ralstonia solanacearum species complex</taxon>
    </lineage>
</organism>
<evidence type="ECO:0008006" key="4">
    <source>
        <dbReference type="Google" id="ProtNLM"/>
    </source>
</evidence>
<proteinExistence type="predicted"/>
<dbReference type="AlphaFoldDB" id="A0A1U9VJ70"/>
<sequence>MKLPRLTTWIIATIALVILIGLLSPQQLPVSLYKLSLVTMAAVVAYWLDRALFPYARPDGYLCSTDWRHDQPTCDDANHAIASGYELVFAAAMLRRAIIVGGAMLAIGLGA</sequence>
<evidence type="ECO:0000256" key="1">
    <source>
        <dbReference type="SAM" id="Phobius"/>
    </source>
</evidence>
<dbReference type="Pfam" id="PF13272">
    <property type="entry name" value="Holin_2-3"/>
    <property type="match status" value="1"/>
</dbReference>
<feature type="transmembrane region" description="Helical" evidence="1">
    <location>
        <begin position="6"/>
        <end position="23"/>
    </location>
</feature>
<evidence type="ECO:0000313" key="3">
    <source>
        <dbReference type="Proteomes" id="UP000189628"/>
    </source>
</evidence>
<protein>
    <recommendedName>
        <fullName evidence="4">Holin</fullName>
    </recommendedName>
</protein>
<feature type="transmembrane region" description="Helical" evidence="1">
    <location>
        <begin position="87"/>
        <end position="109"/>
    </location>
</feature>